<evidence type="ECO:0000259" key="6">
    <source>
        <dbReference type="PROSITE" id="PS51085"/>
    </source>
</evidence>
<organism evidence="8">
    <name type="scientific">marine sediment metagenome</name>
    <dbReference type="NCBI Taxonomy" id="412755"/>
    <lineage>
        <taxon>unclassified sequences</taxon>
        <taxon>metagenomes</taxon>
        <taxon>ecological metagenomes</taxon>
    </lineage>
</organism>
<dbReference type="PRINTS" id="PR00419">
    <property type="entry name" value="ADXRDTASE"/>
</dbReference>
<dbReference type="SUPFAM" id="SSF51971">
    <property type="entry name" value="Nucleotide-binding domain"/>
    <property type="match status" value="1"/>
</dbReference>
<dbReference type="SUPFAM" id="SSF46548">
    <property type="entry name" value="alpha-helical ferredoxin"/>
    <property type="match status" value="2"/>
</dbReference>
<keyword evidence="4" id="KW-0408">Iron</keyword>
<dbReference type="GO" id="GO:0046872">
    <property type="term" value="F:metal ion binding"/>
    <property type="evidence" value="ECO:0007669"/>
    <property type="project" value="UniProtKB-KW"/>
</dbReference>
<dbReference type="PANTHER" id="PTHR42783:SF3">
    <property type="entry name" value="GLUTAMATE SYNTHASE [NADPH] SMALL CHAIN-RELATED"/>
    <property type="match status" value="1"/>
</dbReference>
<dbReference type="Gene3D" id="3.50.50.60">
    <property type="entry name" value="FAD/NAD(P)-binding domain"/>
    <property type="match status" value="3"/>
</dbReference>
<dbReference type="PANTHER" id="PTHR42783">
    <property type="entry name" value="GLUTAMATE SYNTHASE [NADPH] SMALL CHAIN"/>
    <property type="match status" value="1"/>
</dbReference>
<dbReference type="GO" id="GO:0051539">
    <property type="term" value="F:4 iron, 4 sulfur cluster binding"/>
    <property type="evidence" value="ECO:0007669"/>
    <property type="project" value="UniProtKB-KW"/>
</dbReference>
<dbReference type="InterPro" id="IPR036188">
    <property type="entry name" value="FAD/NAD-bd_sf"/>
</dbReference>
<name>A0A0F9V409_9ZZZZ</name>
<dbReference type="InterPro" id="IPR028261">
    <property type="entry name" value="DPD_II"/>
</dbReference>
<dbReference type="Pfam" id="PF07992">
    <property type="entry name" value="Pyr_redox_2"/>
    <property type="match status" value="1"/>
</dbReference>
<feature type="domain" description="4Fe-4S ferredoxin-type" evidence="7">
    <location>
        <begin position="227"/>
        <end position="256"/>
    </location>
</feature>
<accession>A0A0F9V409</accession>
<dbReference type="InterPro" id="IPR017896">
    <property type="entry name" value="4Fe4S_Fe-S-bd"/>
</dbReference>
<evidence type="ECO:0000256" key="3">
    <source>
        <dbReference type="ARBA" id="ARBA00022737"/>
    </source>
</evidence>
<evidence type="ECO:0000256" key="2">
    <source>
        <dbReference type="ARBA" id="ARBA00022723"/>
    </source>
</evidence>
<dbReference type="GO" id="GO:0016491">
    <property type="term" value="F:oxidoreductase activity"/>
    <property type="evidence" value="ECO:0007669"/>
    <property type="project" value="InterPro"/>
</dbReference>
<dbReference type="Pfam" id="PF24348">
    <property type="entry name" value="DUF7508"/>
    <property type="match status" value="1"/>
</dbReference>
<comment type="caution">
    <text evidence="8">The sequence shown here is derived from an EMBL/GenBank/DDBJ whole genome shotgun (WGS) entry which is preliminary data.</text>
</comment>
<dbReference type="SUPFAM" id="SSF54862">
    <property type="entry name" value="4Fe-4S ferredoxins"/>
    <property type="match status" value="1"/>
</dbReference>
<evidence type="ECO:0008006" key="9">
    <source>
        <dbReference type="Google" id="ProtNLM"/>
    </source>
</evidence>
<dbReference type="InterPro" id="IPR001041">
    <property type="entry name" value="2Fe-2S_ferredoxin-type"/>
</dbReference>
<dbReference type="EMBL" id="LAZR01000689">
    <property type="protein sequence ID" value="KKN60628.1"/>
    <property type="molecule type" value="Genomic_DNA"/>
</dbReference>
<dbReference type="CDD" id="cd00207">
    <property type="entry name" value="fer2"/>
    <property type="match status" value="1"/>
</dbReference>
<dbReference type="Pfam" id="PF13510">
    <property type="entry name" value="Fer2_4"/>
    <property type="match status" value="1"/>
</dbReference>
<dbReference type="InterPro" id="IPR017900">
    <property type="entry name" value="4Fe4S_Fe_S_CS"/>
</dbReference>
<dbReference type="PROSITE" id="PS51085">
    <property type="entry name" value="2FE2S_FER_2"/>
    <property type="match status" value="1"/>
</dbReference>
<dbReference type="Gene3D" id="3.10.20.740">
    <property type="match status" value="1"/>
</dbReference>
<dbReference type="PROSITE" id="PS00198">
    <property type="entry name" value="4FE4S_FER_1"/>
    <property type="match status" value="1"/>
</dbReference>
<keyword evidence="3" id="KW-0677">Repeat</keyword>
<dbReference type="InterPro" id="IPR023753">
    <property type="entry name" value="FAD/NAD-binding_dom"/>
</dbReference>
<dbReference type="Gene3D" id="1.10.1060.10">
    <property type="entry name" value="Alpha-helical ferredoxin"/>
    <property type="match status" value="1"/>
</dbReference>
<gene>
    <name evidence="8" type="ORF">LCGC14_0530150</name>
</gene>
<keyword evidence="1" id="KW-0004">4Fe-4S</keyword>
<dbReference type="AlphaFoldDB" id="A0A0F9V409"/>
<evidence type="ECO:0000313" key="8">
    <source>
        <dbReference type="EMBL" id="KKN60628.1"/>
    </source>
</evidence>
<dbReference type="InterPro" id="IPR009051">
    <property type="entry name" value="Helical_ferredxn"/>
</dbReference>
<evidence type="ECO:0000256" key="4">
    <source>
        <dbReference type="ARBA" id="ARBA00023004"/>
    </source>
</evidence>
<dbReference type="SUPFAM" id="SSF54292">
    <property type="entry name" value="2Fe-2S ferredoxin-like"/>
    <property type="match status" value="1"/>
</dbReference>
<dbReference type="InterPro" id="IPR036010">
    <property type="entry name" value="2Fe-2S_ferredoxin-like_sf"/>
</dbReference>
<proteinExistence type="predicted"/>
<feature type="domain" description="2Fe-2S ferredoxin-type" evidence="6">
    <location>
        <begin position="1"/>
        <end position="104"/>
    </location>
</feature>
<dbReference type="Pfam" id="PF22117">
    <property type="entry name" value="Fer4_Nqo3"/>
    <property type="match status" value="1"/>
</dbReference>
<dbReference type="Pfam" id="PF14691">
    <property type="entry name" value="Fer4_20"/>
    <property type="match status" value="1"/>
</dbReference>
<dbReference type="InterPro" id="IPR054351">
    <property type="entry name" value="NADH_UbQ_OxRdtase_ferredoxin"/>
</dbReference>
<feature type="domain" description="4Fe-4S ferredoxin-type" evidence="7">
    <location>
        <begin position="184"/>
        <end position="204"/>
    </location>
</feature>
<evidence type="ECO:0000256" key="5">
    <source>
        <dbReference type="ARBA" id="ARBA00023014"/>
    </source>
</evidence>
<dbReference type="PROSITE" id="PS51379">
    <property type="entry name" value="4FE4S_FER_2"/>
    <property type="match status" value="2"/>
</dbReference>
<reference evidence="8" key="1">
    <citation type="journal article" date="2015" name="Nature">
        <title>Complex archaea that bridge the gap between prokaryotes and eukaryotes.</title>
        <authorList>
            <person name="Spang A."/>
            <person name="Saw J.H."/>
            <person name="Jorgensen S.L."/>
            <person name="Zaremba-Niedzwiedzka K."/>
            <person name="Martijn J."/>
            <person name="Lind A.E."/>
            <person name="van Eijk R."/>
            <person name="Schleper C."/>
            <person name="Guy L."/>
            <person name="Ettema T.J."/>
        </authorList>
    </citation>
    <scope>NUCLEOTIDE SEQUENCE</scope>
</reference>
<keyword evidence="2" id="KW-0479">Metal-binding</keyword>
<protein>
    <recommendedName>
        <fullName evidence="9">FAD-dependent oxidoreductase</fullName>
    </recommendedName>
</protein>
<evidence type="ECO:0000256" key="1">
    <source>
        <dbReference type="ARBA" id="ARBA00022485"/>
    </source>
</evidence>
<sequence>MKVKLALDGQQIEAEKGQTILAAALAAGIYIPHLCYHPDLPSFEAAPLAEVCYRGPKAYRTDSQDKKYEGCGLCLVKIKDKEESVLSCLTHVEEGLEVLTTTEQIEAFRRENLVSVFTHHPHACLTCAQKEGCSLTQCSTNVPEEERCCPQFDFCELRKVAEHIGLKEDITRYVHRQLYSEEDKPLFIRDYNLCIGCLRCVRVCGEVIGAQALGYVVVDNEIIVGTTQSSLEESGCRYCGVCVEVCPTGALRDKELKAGDRRAAIVPCMTRCPVEMQIPSYVSLTAQGKYDKAKKVIKESVPLASSLGYICHHPCEDECRRKELNQAVAICGLKRFALQANESRGQTQKAKQTGRKVAIVGSGPAGLVTAYFLAKFGHSVTVYESQPEPGGMLRWAIPEYRLPRSVITQEIEDIKAMGVEILTNTPLESENFLEDLKLEAGNALFLASGAQESKKINVEGLSLDGVYWGLEFLREAKEGKKKELGGKVVVIGGGNVAFDVAMTALRFGASRVELACLEKREEMPAFPWEIQEAEEEGVIIHPGWGPKKIDGDGKHVKGIELQSCTSVFDEKGYFCPAFDPSQRKFLEADTVILAVGQSPDFSFLPPELGIQLTEEGNVKINVQTLETSVPGVFAGGEAASGPASAVEAMAMGRKAADSIDKFLGGKGLADRPSAFKDEERGSLWMGEEKDFSSKQRVSMPASSLPERLRSFDLVQLGYGEEEARKEASRCLRCDLRFRLSPVMLPPEKWLEFSPEAVAQVPDSEGAFQLLDEEKNIIYIAGTPNLRQALQEQFSSNKKARFFIYEEDPMYTKRESELIQQFLQKHGHLPPQNEDVEDLF</sequence>
<evidence type="ECO:0000259" key="7">
    <source>
        <dbReference type="PROSITE" id="PS51379"/>
    </source>
</evidence>
<dbReference type="FunFam" id="3.30.70.20:FF:000035">
    <property type="entry name" value="Iron hydrogenase 1"/>
    <property type="match status" value="1"/>
</dbReference>
<keyword evidence="5" id="KW-0411">Iron-sulfur</keyword>
<dbReference type="InterPro" id="IPR055930">
    <property type="entry name" value="DUF7508"/>
</dbReference>